<dbReference type="AlphaFoldDB" id="A0A2A5ARB4"/>
<dbReference type="Gene3D" id="3.40.50.720">
    <property type="entry name" value="NAD(P)-binding Rossmann-like Domain"/>
    <property type="match status" value="1"/>
</dbReference>
<name>A0A2A5ARB4_9GAMM</name>
<dbReference type="Proteomes" id="UP000218327">
    <property type="component" value="Unassembled WGS sequence"/>
</dbReference>
<dbReference type="InterPro" id="IPR036291">
    <property type="entry name" value="NAD(P)-bd_dom_sf"/>
</dbReference>
<comment type="caution">
    <text evidence="2">The sequence shown here is derived from an EMBL/GenBank/DDBJ whole genome shotgun (WGS) entry which is preliminary data.</text>
</comment>
<proteinExistence type="predicted"/>
<evidence type="ECO:0000313" key="2">
    <source>
        <dbReference type="EMBL" id="PCJ21843.1"/>
    </source>
</evidence>
<evidence type="ECO:0008006" key="4">
    <source>
        <dbReference type="Google" id="ProtNLM"/>
    </source>
</evidence>
<sequence>MGLYVNDKFDLEKTPTGRDFSSIKTYANSKLCSVMFTLNFATEIEGSGVTINAVHPGVINTGLGDSAKFLSKVMKLVKRFWKSPEYGAEAPAWLAVSSELDGVSGKYYDEKEIHEPVGLGWVGLGWVGFG</sequence>
<evidence type="ECO:0000256" key="1">
    <source>
        <dbReference type="ARBA" id="ARBA00023002"/>
    </source>
</evidence>
<organism evidence="2 3">
    <name type="scientific">SAR86 cluster bacterium</name>
    <dbReference type="NCBI Taxonomy" id="2030880"/>
    <lineage>
        <taxon>Bacteria</taxon>
        <taxon>Pseudomonadati</taxon>
        <taxon>Pseudomonadota</taxon>
        <taxon>Gammaproteobacteria</taxon>
        <taxon>SAR86 cluster</taxon>
    </lineage>
</organism>
<dbReference type="PANTHER" id="PTHR43157">
    <property type="entry name" value="PHOSPHATIDYLINOSITOL-GLYCAN BIOSYNTHESIS CLASS F PROTEIN-RELATED"/>
    <property type="match status" value="1"/>
</dbReference>
<accession>A0A2A5ARB4</accession>
<dbReference type="GO" id="GO:0016491">
    <property type="term" value="F:oxidoreductase activity"/>
    <property type="evidence" value="ECO:0007669"/>
    <property type="project" value="UniProtKB-KW"/>
</dbReference>
<evidence type="ECO:0000313" key="3">
    <source>
        <dbReference type="Proteomes" id="UP000218327"/>
    </source>
</evidence>
<protein>
    <recommendedName>
        <fullName evidence="4">SDR family NAD(P)-dependent oxidoreductase</fullName>
    </recommendedName>
</protein>
<dbReference type="PANTHER" id="PTHR43157:SF31">
    <property type="entry name" value="PHOSPHATIDYLINOSITOL-GLYCAN BIOSYNTHESIS CLASS F PROTEIN"/>
    <property type="match status" value="1"/>
</dbReference>
<dbReference type="Pfam" id="PF00106">
    <property type="entry name" value="adh_short"/>
    <property type="match status" value="1"/>
</dbReference>
<reference evidence="3" key="1">
    <citation type="submission" date="2017-08" db="EMBL/GenBank/DDBJ databases">
        <title>A dynamic microbial community with high functional redundancy inhabits the cold, oxic subseafloor aquifer.</title>
        <authorList>
            <person name="Tully B.J."/>
            <person name="Wheat C.G."/>
            <person name="Glazer B.T."/>
            <person name="Huber J.A."/>
        </authorList>
    </citation>
    <scope>NUCLEOTIDE SEQUENCE [LARGE SCALE GENOMIC DNA]</scope>
</reference>
<dbReference type="SUPFAM" id="SSF51735">
    <property type="entry name" value="NAD(P)-binding Rossmann-fold domains"/>
    <property type="match status" value="1"/>
</dbReference>
<keyword evidence="1" id="KW-0560">Oxidoreductase</keyword>
<dbReference type="EMBL" id="NVVJ01000071">
    <property type="protein sequence ID" value="PCJ21843.1"/>
    <property type="molecule type" value="Genomic_DNA"/>
</dbReference>
<dbReference type="InterPro" id="IPR002347">
    <property type="entry name" value="SDR_fam"/>
</dbReference>
<gene>
    <name evidence="2" type="ORF">COA96_15240</name>
</gene>